<accession>A0A4Q0M6C9</accession>
<organism evidence="1 2">
    <name type="scientific">Arcticibacter tournemirensis</name>
    <dbReference type="NCBI Taxonomy" id="699437"/>
    <lineage>
        <taxon>Bacteria</taxon>
        <taxon>Pseudomonadati</taxon>
        <taxon>Bacteroidota</taxon>
        <taxon>Sphingobacteriia</taxon>
        <taxon>Sphingobacteriales</taxon>
        <taxon>Sphingobacteriaceae</taxon>
        <taxon>Arcticibacter</taxon>
    </lineage>
</organism>
<dbReference type="RefSeq" id="WP_128770219.1">
    <property type="nucleotide sequence ID" value="NZ_RXOC01000010.1"/>
</dbReference>
<dbReference type="AlphaFoldDB" id="A0A4Q0M6C9"/>
<reference evidence="1 2" key="1">
    <citation type="submission" date="2018-12" db="EMBL/GenBank/DDBJ databases">
        <title>The Draft Genome Sequence of the Soil Bacterium Pedobacter tournemirensis R1.</title>
        <authorList>
            <person name="He J."/>
        </authorList>
    </citation>
    <scope>NUCLEOTIDE SEQUENCE [LARGE SCALE GENOMIC DNA]</scope>
    <source>
        <strain evidence="1 2">R1</strain>
    </source>
</reference>
<dbReference type="InterPro" id="IPR011990">
    <property type="entry name" value="TPR-like_helical_dom_sf"/>
</dbReference>
<name>A0A4Q0M6C9_9SPHI</name>
<dbReference type="SUPFAM" id="SSF48452">
    <property type="entry name" value="TPR-like"/>
    <property type="match status" value="1"/>
</dbReference>
<proteinExistence type="predicted"/>
<sequence>MDIYCTIEERYVQAVEELRYGETAKALQLFIGLIAADATYARAYFQLGIINYYYIKDYQAAGYYFSQCIEAEPGFPDVYEDFMKLLVFLNMEKKAKVIASKAILIAGVQQRLIYQQLGLLEEKNRKWNAALGYYKKAYVFSLEKEDAEDSKADIDRVRDKISRAAKFVYNY</sequence>
<gene>
    <name evidence="1" type="ORF">EKH83_14755</name>
</gene>
<evidence type="ECO:0000313" key="1">
    <source>
        <dbReference type="EMBL" id="RXF68587.1"/>
    </source>
</evidence>
<dbReference type="EMBL" id="RXOC01000010">
    <property type="protein sequence ID" value="RXF68587.1"/>
    <property type="molecule type" value="Genomic_DNA"/>
</dbReference>
<evidence type="ECO:0000313" key="2">
    <source>
        <dbReference type="Proteomes" id="UP000290848"/>
    </source>
</evidence>
<comment type="caution">
    <text evidence="1">The sequence shown here is derived from an EMBL/GenBank/DDBJ whole genome shotgun (WGS) entry which is preliminary data.</text>
</comment>
<dbReference type="Proteomes" id="UP000290848">
    <property type="component" value="Unassembled WGS sequence"/>
</dbReference>
<dbReference type="Gene3D" id="1.25.40.10">
    <property type="entry name" value="Tetratricopeptide repeat domain"/>
    <property type="match status" value="1"/>
</dbReference>
<protein>
    <submittedName>
        <fullName evidence="1">Uncharacterized protein</fullName>
    </submittedName>
</protein>